<organism evidence="2 3">
    <name type="scientific">Pocillopora damicornis</name>
    <name type="common">Cauliflower coral</name>
    <name type="synonym">Millepora damicornis</name>
    <dbReference type="NCBI Taxonomy" id="46731"/>
    <lineage>
        <taxon>Eukaryota</taxon>
        <taxon>Metazoa</taxon>
        <taxon>Cnidaria</taxon>
        <taxon>Anthozoa</taxon>
        <taxon>Hexacorallia</taxon>
        <taxon>Scleractinia</taxon>
        <taxon>Astrocoeniina</taxon>
        <taxon>Pocilloporidae</taxon>
        <taxon>Pocillopora</taxon>
    </lineage>
</organism>
<keyword evidence="3" id="KW-1185">Reference proteome</keyword>
<accession>A0A3M6U5V8</accession>
<dbReference type="EMBL" id="RCHS01002222">
    <property type="protein sequence ID" value="RMX48914.1"/>
    <property type="molecule type" value="Genomic_DNA"/>
</dbReference>
<reference evidence="2 3" key="1">
    <citation type="journal article" date="2018" name="Sci. Rep.">
        <title>Comparative analysis of the Pocillopora damicornis genome highlights role of immune system in coral evolution.</title>
        <authorList>
            <person name="Cunning R."/>
            <person name="Bay R.A."/>
            <person name="Gillette P."/>
            <person name="Baker A.C."/>
            <person name="Traylor-Knowles N."/>
        </authorList>
    </citation>
    <scope>NUCLEOTIDE SEQUENCE [LARGE SCALE GENOMIC DNA]</scope>
    <source>
        <strain evidence="2">RSMAS</strain>
        <tissue evidence="2">Whole animal</tissue>
    </source>
</reference>
<dbReference type="Proteomes" id="UP000275408">
    <property type="component" value="Unassembled WGS sequence"/>
</dbReference>
<dbReference type="AlphaFoldDB" id="A0A3M6U5V8"/>
<proteinExistence type="predicted"/>
<sequence length="95" mass="10748">MTNMFKCLIRKRRDSKSSTESALPPLSVQVEAQSQPVRWRTIQKGRRDLLKDDHDRLIEILEYVREHCGTPSGAAAIMDEGISIPTGRGCHDMVI</sequence>
<feature type="region of interest" description="Disordered" evidence="1">
    <location>
        <begin position="1"/>
        <end position="26"/>
    </location>
</feature>
<evidence type="ECO:0000256" key="1">
    <source>
        <dbReference type="SAM" id="MobiDB-lite"/>
    </source>
</evidence>
<evidence type="ECO:0000313" key="2">
    <source>
        <dbReference type="EMBL" id="RMX48914.1"/>
    </source>
</evidence>
<protein>
    <submittedName>
        <fullName evidence="2">Uncharacterized protein</fullName>
    </submittedName>
</protein>
<comment type="caution">
    <text evidence="2">The sequence shown here is derived from an EMBL/GenBank/DDBJ whole genome shotgun (WGS) entry which is preliminary data.</text>
</comment>
<evidence type="ECO:0000313" key="3">
    <source>
        <dbReference type="Proteomes" id="UP000275408"/>
    </source>
</evidence>
<name>A0A3M6U5V8_POCDA</name>
<gene>
    <name evidence="2" type="ORF">pdam_00008347</name>
</gene>